<dbReference type="SMART" id="SM00355">
    <property type="entry name" value="ZnF_C2H2"/>
    <property type="match status" value="3"/>
</dbReference>
<reference evidence="9 11" key="2">
    <citation type="journal article" date="2013" name="Nature">
        <title>Insights into bilaterian evolution from three spiralian genomes.</title>
        <authorList>
            <person name="Simakov O."/>
            <person name="Marletaz F."/>
            <person name="Cho S.J."/>
            <person name="Edsinger-Gonzales E."/>
            <person name="Havlak P."/>
            <person name="Hellsten U."/>
            <person name="Kuo D.H."/>
            <person name="Larsson T."/>
            <person name="Lv J."/>
            <person name="Arendt D."/>
            <person name="Savage R."/>
            <person name="Osoegawa K."/>
            <person name="de Jong P."/>
            <person name="Grimwood J."/>
            <person name="Chapman J.A."/>
            <person name="Shapiro H."/>
            <person name="Aerts A."/>
            <person name="Otillar R.P."/>
            <person name="Terry A.Y."/>
            <person name="Boore J.L."/>
            <person name="Grigoriev I.V."/>
            <person name="Lindberg D.R."/>
            <person name="Seaver E.C."/>
            <person name="Weisblat D.A."/>
            <person name="Putnam N.H."/>
            <person name="Rokhsar D.S."/>
        </authorList>
    </citation>
    <scope>NUCLEOTIDE SEQUENCE</scope>
</reference>
<comment type="subcellular location">
    <subcellularLocation>
        <location evidence="1">Nucleus</location>
    </subcellularLocation>
</comment>
<dbReference type="Pfam" id="PF00096">
    <property type="entry name" value="zf-C2H2"/>
    <property type="match status" value="3"/>
</dbReference>
<evidence type="ECO:0000313" key="10">
    <source>
        <dbReference type="EnsemblMetazoa" id="HelroP137678"/>
    </source>
</evidence>
<dbReference type="SUPFAM" id="SSF57667">
    <property type="entry name" value="beta-beta-alpha zinc fingers"/>
    <property type="match status" value="1"/>
</dbReference>
<accession>T1EIM7</accession>
<dbReference type="EnsemblMetazoa" id="HelroT137678">
    <property type="protein sequence ID" value="HelroP137678"/>
    <property type="gene ID" value="HelroG137678"/>
</dbReference>
<keyword evidence="6" id="KW-0539">Nucleus</keyword>
<dbReference type="Gene3D" id="3.30.160.60">
    <property type="entry name" value="Classic Zinc Finger"/>
    <property type="match status" value="2"/>
</dbReference>
<evidence type="ECO:0000256" key="6">
    <source>
        <dbReference type="ARBA" id="ARBA00023242"/>
    </source>
</evidence>
<dbReference type="OMA" id="KHICPAA"/>
<dbReference type="FunFam" id="3.30.160.60:FF:000624">
    <property type="entry name" value="zinc finger protein 697"/>
    <property type="match status" value="1"/>
</dbReference>
<dbReference type="RefSeq" id="XP_009014125.1">
    <property type="nucleotide sequence ID" value="XM_009015877.1"/>
</dbReference>
<gene>
    <name evidence="10" type="primary">20196427</name>
    <name evidence="9" type="ORF">HELRODRAFT_137678</name>
</gene>
<feature type="domain" description="C2H2-type" evidence="8">
    <location>
        <begin position="62"/>
        <end position="82"/>
    </location>
</feature>
<feature type="domain" description="C2H2-type" evidence="8">
    <location>
        <begin position="33"/>
        <end position="60"/>
    </location>
</feature>
<dbReference type="AlphaFoldDB" id="T1EIM7"/>
<evidence type="ECO:0000256" key="7">
    <source>
        <dbReference type="PROSITE-ProRule" id="PRU00042"/>
    </source>
</evidence>
<dbReference type="InterPro" id="IPR050331">
    <property type="entry name" value="Zinc_finger"/>
</dbReference>
<keyword evidence="2" id="KW-0479">Metal-binding</keyword>
<dbReference type="GeneID" id="20196427"/>
<dbReference type="eggNOG" id="KOG1721">
    <property type="taxonomic scope" value="Eukaryota"/>
</dbReference>
<dbReference type="CTD" id="20196427"/>
<dbReference type="Proteomes" id="UP000015101">
    <property type="component" value="Unassembled WGS sequence"/>
</dbReference>
<feature type="domain" description="C2H2-type" evidence="8">
    <location>
        <begin position="5"/>
        <end position="32"/>
    </location>
</feature>
<dbReference type="STRING" id="6412.T1EIM7"/>
<reference evidence="11" key="1">
    <citation type="submission" date="2012-12" db="EMBL/GenBank/DDBJ databases">
        <authorList>
            <person name="Hellsten U."/>
            <person name="Grimwood J."/>
            <person name="Chapman J.A."/>
            <person name="Shapiro H."/>
            <person name="Aerts A."/>
            <person name="Otillar R.P."/>
            <person name="Terry A.Y."/>
            <person name="Boore J.L."/>
            <person name="Simakov O."/>
            <person name="Marletaz F."/>
            <person name="Cho S.-J."/>
            <person name="Edsinger-Gonzales E."/>
            <person name="Havlak P."/>
            <person name="Kuo D.-H."/>
            <person name="Larsson T."/>
            <person name="Lv J."/>
            <person name="Arendt D."/>
            <person name="Savage R."/>
            <person name="Osoegawa K."/>
            <person name="de Jong P."/>
            <person name="Lindberg D.R."/>
            <person name="Seaver E.C."/>
            <person name="Weisblat D.A."/>
            <person name="Putnam N.H."/>
            <person name="Grigoriev I.V."/>
            <person name="Rokhsar D.S."/>
        </authorList>
    </citation>
    <scope>NUCLEOTIDE SEQUENCE</scope>
</reference>
<dbReference type="OrthoDB" id="10004641at2759"/>
<organism evidence="10 11">
    <name type="scientific">Helobdella robusta</name>
    <name type="common">Californian leech</name>
    <dbReference type="NCBI Taxonomy" id="6412"/>
    <lineage>
        <taxon>Eukaryota</taxon>
        <taxon>Metazoa</taxon>
        <taxon>Spiralia</taxon>
        <taxon>Lophotrochozoa</taxon>
        <taxon>Annelida</taxon>
        <taxon>Clitellata</taxon>
        <taxon>Hirudinea</taxon>
        <taxon>Rhynchobdellida</taxon>
        <taxon>Glossiphoniidae</taxon>
        <taxon>Helobdella</taxon>
    </lineage>
</organism>
<name>T1EIM7_HELRO</name>
<evidence type="ECO:0000256" key="5">
    <source>
        <dbReference type="ARBA" id="ARBA00022833"/>
    </source>
</evidence>
<evidence type="ECO:0000256" key="3">
    <source>
        <dbReference type="ARBA" id="ARBA00022737"/>
    </source>
</evidence>
<dbReference type="PANTHER" id="PTHR16515:SF49">
    <property type="entry name" value="GASTRULA ZINC FINGER PROTEIN XLCGF49.1-LIKE-RELATED"/>
    <property type="match status" value="1"/>
</dbReference>
<evidence type="ECO:0000259" key="8">
    <source>
        <dbReference type="PROSITE" id="PS50157"/>
    </source>
</evidence>
<dbReference type="PROSITE" id="PS00028">
    <property type="entry name" value="ZINC_FINGER_C2H2_1"/>
    <property type="match status" value="2"/>
</dbReference>
<dbReference type="HOGENOM" id="CLU_002678_42_18_1"/>
<dbReference type="KEGG" id="hro:HELRODRAFT_137678"/>
<dbReference type="EMBL" id="AMQM01003466">
    <property type="status" value="NOT_ANNOTATED_CDS"/>
    <property type="molecule type" value="Genomic_DNA"/>
</dbReference>
<dbReference type="GO" id="GO:0008270">
    <property type="term" value="F:zinc ion binding"/>
    <property type="evidence" value="ECO:0007669"/>
    <property type="project" value="UniProtKB-KW"/>
</dbReference>
<dbReference type="InParanoid" id="T1EIM7"/>
<evidence type="ECO:0000313" key="9">
    <source>
        <dbReference type="EMBL" id="ESO07514.1"/>
    </source>
</evidence>
<dbReference type="PROSITE" id="PS50157">
    <property type="entry name" value="ZINC_FINGER_C2H2_2"/>
    <property type="match status" value="3"/>
</dbReference>
<evidence type="ECO:0000313" key="11">
    <source>
        <dbReference type="Proteomes" id="UP000015101"/>
    </source>
</evidence>
<keyword evidence="3" id="KW-0677">Repeat</keyword>
<evidence type="ECO:0000256" key="2">
    <source>
        <dbReference type="ARBA" id="ARBA00022723"/>
    </source>
</evidence>
<dbReference type="EMBL" id="KB096183">
    <property type="protein sequence ID" value="ESO07514.1"/>
    <property type="molecule type" value="Genomic_DNA"/>
</dbReference>
<dbReference type="InterPro" id="IPR013087">
    <property type="entry name" value="Znf_C2H2_type"/>
</dbReference>
<evidence type="ECO:0000256" key="4">
    <source>
        <dbReference type="ARBA" id="ARBA00022771"/>
    </source>
</evidence>
<dbReference type="PANTHER" id="PTHR16515">
    <property type="entry name" value="PR DOMAIN ZINC FINGER PROTEIN"/>
    <property type="match status" value="1"/>
</dbReference>
<reference evidence="10" key="3">
    <citation type="submission" date="2015-06" db="UniProtKB">
        <authorList>
            <consortium name="EnsemblMetazoa"/>
        </authorList>
    </citation>
    <scope>IDENTIFICATION</scope>
</reference>
<dbReference type="InterPro" id="IPR036236">
    <property type="entry name" value="Znf_C2H2_sf"/>
</dbReference>
<keyword evidence="5" id="KW-0862">Zinc</keyword>
<sequence>GNRSHQCQQCGKSFATSSGLKQHQHIHSSVKPFQCEVCHKAYTQFSNLCRHKRMHADCRQQIKCYECGQIFSTNTSLGKHKR</sequence>
<dbReference type="FunFam" id="3.30.160.60:FF:000126">
    <property type="entry name" value="Mds1 and evi1 complex locus protein"/>
    <property type="match status" value="1"/>
</dbReference>
<proteinExistence type="predicted"/>
<keyword evidence="11" id="KW-1185">Reference proteome</keyword>
<evidence type="ECO:0000256" key="1">
    <source>
        <dbReference type="ARBA" id="ARBA00004123"/>
    </source>
</evidence>
<protein>
    <recommendedName>
        <fullName evidence="8">C2H2-type domain-containing protein</fullName>
    </recommendedName>
</protein>
<dbReference type="GO" id="GO:0005634">
    <property type="term" value="C:nucleus"/>
    <property type="evidence" value="ECO:0007669"/>
    <property type="project" value="UniProtKB-SubCell"/>
</dbReference>
<keyword evidence="4 7" id="KW-0863">Zinc-finger</keyword>